<evidence type="ECO:0000313" key="3">
    <source>
        <dbReference type="EMBL" id="KAG7352908.1"/>
    </source>
</evidence>
<feature type="region of interest" description="Disordered" evidence="2">
    <location>
        <begin position="284"/>
        <end position="332"/>
    </location>
</feature>
<proteinExistence type="predicted"/>
<feature type="region of interest" description="Disordered" evidence="2">
    <location>
        <begin position="1"/>
        <end position="45"/>
    </location>
</feature>
<dbReference type="EMBL" id="JAGRRH010000017">
    <property type="protein sequence ID" value="KAG7352908.1"/>
    <property type="molecule type" value="Genomic_DNA"/>
</dbReference>
<protein>
    <submittedName>
        <fullName evidence="3">Uncharacterized protein</fullName>
    </submittedName>
</protein>
<evidence type="ECO:0000256" key="1">
    <source>
        <dbReference type="SAM" id="Coils"/>
    </source>
</evidence>
<feature type="compositionally biased region" description="Basic and acidic residues" evidence="2">
    <location>
        <begin position="97"/>
        <end position="110"/>
    </location>
</feature>
<sequence length="507" mass="56374">MKLTRPPRLFGSSTTTTVDKDTGCKEVSPIAAESNPSIQQTSSIKNKFRKSPLLLFKDKFSTLSSSNVSSPPNTVTDPEQTRRNSNKESSKLSSETTSRENSHIEEEEADPKKCLDFDVIDENKSSADRAEDGKVSLVTQNEALDKPSSLDRDMAKPPKSLFRPPKEVMIDPHAVPPSPMKDPVNMYAQTARSQEPHPLLLNLGNSELPAGSTYHLGDPVGDIAMKRQIMDAQRLVRIILGKPSSGDQHFLETTTILQAIRAFALMKQELVELRKKQEVLDGDPPTILQELASPVGTNTSDARTATTQSPDAFSFRGNSSTTRDESSSDLEEGNKRIVILEQQLEAAHDIIHKVGVSQEPSTSESGDRQDDKFLDLNAKYQKLLHNHEAAVEESRRNLDAVIESVASVPKRVLAKGSVREKLRAYCTAVTNHATQLQIMELEANMQREREESQRRLAELEERLRTQEEAHQRELELLRKGVSALATAQSAFPKNSIPELEEEKKIDV</sequence>
<gene>
    <name evidence="3" type="ORF">IV203_008956</name>
</gene>
<feature type="compositionally biased region" description="Polar residues" evidence="2">
    <location>
        <begin position="295"/>
        <end position="321"/>
    </location>
</feature>
<evidence type="ECO:0000256" key="2">
    <source>
        <dbReference type="SAM" id="MobiDB-lite"/>
    </source>
</evidence>
<dbReference type="OrthoDB" id="10603770at2759"/>
<dbReference type="AlphaFoldDB" id="A0A9K3L100"/>
<feature type="region of interest" description="Disordered" evidence="2">
    <location>
        <begin position="62"/>
        <end position="110"/>
    </location>
</feature>
<dbReference type="Proteomes" id="UP000693970">
    <property type="component" value="Unassembled WGS sequence"/>
</dbReference>
<feature type="compositionally biased region" description="Low complexity" evidence="2">
    <location>
        <begin position="64"/>
        <end position="76"/>
    </location>
</feature>
<feature type="compositionally biased region" description="Polar residues" evidence="2">
    <location>
        <begin position="34"/>
        <end position="45"/>
    </location>
</feature>
<name>A0A9K3L100_9STRA</name>
<feature type="compositionally biased region" description="Basic and acidic residues" evidence="2">
    <location>
        <begin position="79"/>
        <end position="90"/>
    </location>
</feature>
<reference evidence="3" key="1">
    <citation type="journal article" date="2021" name="Sci. Rep.">
        <title>Diploid genomic architecture of Nitzschia inconspicua, an elite biomass production diatom.</title>
        <authorList>
            <person name="Oliver A."/>
            <person name="Podell S."/>
            <person name="Pinowska A."/>
            <person name="Traller J.C."/>
            <person name="Smith S.R."/>
            <person name="McClure R."/>
            <person name="Beliaev A."/>
            <person name="Bohutskyi P."/>
            <person name="Hill E.A."/>
            <person name="Rabines A."/>
            <person name="Zheng H."/>
            <person name="Allen L.Z."/>
            <person name="Kuo A."/>
            <person name="Grigoriev I.V."/>
            <person name="Allen A.E."/>
            <person name="Hazlebeck D."/>
            <person name="Allen E.E."/>
        </authorList>
    </citation>
    <scope>NUCLEOTIDE SEQUENCE</scope>
    <source>
        <strain evidence="3">Hildebrandi</strain>
    </source>
</reference>
<evidence type="ECO:0000313" key="4">
    <source>
        <dbReference type="Proteomes" id="UP000693970"/>
    </source>
</evidence>
<feature type="coiled-coil region" evidence="1">
    <location>
        <begin position="377"/>
        <end position="404"/>
    </location>
</feature>
<accession>A0A9K3L100</accession>
<organism evidence="3 4">
    <name type="scientific">Nitzschia inconspicua</name>
    <dbReference type="NCBI Taxonomy" id="303405"/>
    <lineage>
        <taxon>Eukaryota</taxon>
        <taxon>Sar</taxon>
        <taxon>Stramenopiles</taxon>
        <taxon>Ochrophyta</taxon>
        <taxon>Bacillariophyta</taxon>
        <taxon>Bacillariophyceae</taxon>
        <taxon>Bacillariophycidae</taxon>
        <taxon>Bacillariales</taxon>
        <taxon>Bacillariaceae</taxon>
        <taxon>Nitzschia</taxon>
    </lineage>
</organism>
<comment type="caution">
    <text evidence="3">The sequence shown here is derived from an EMBL/GenBank/DDBJ whole genome shotgun (WGS) entry which is preliminary data.</text>
</comment>
<reference evidence="3" key="2">
    <citation type="submission" date="2021-04" db="EMBL/GenBank/DDBJ databases">
        <authorList>
            <person name="Podell S."/>
        </authorList>
    </citation>
    <scope>NUCLEOTIDE SEQUENCE</scope>
    <source>
        <strain evidence="3">Hildebrandi</strain>
    </source>
</reference>
<keyword evidence="4" id="KW-1185">Reference proteome</keyword>
<keyword evidence="1" id="KW-0175">Coiled coil</keyword>
<feature type="coiled-coil region" evidence="1">
    <location>
        <begin position="431"/>
        <end position="476"/>
    </location>
</feature>